<sequence>MKIKMMLLLVFLNAATAFAQEKLEVFFDFNKFDLNEAATTQLTVWSSTHKNMEVTKIYGFCDSKGTNLYNDTLSMKRVRTVSDFLKHREIAVKDNFEVRGFGEDFKQSKIQAENRKVLVVYELKKEIVVPNPATIGLQDKIKTSKSGDKIKLEKINFYNMSSRIVPESQNNLYELLCALQENPNLRIEIQGHICCQLSGDINNLSVSRARAVYNYLVSQKISKNRLAFKGFGVTKPIHPIPEKNEQEQDENRRVEVMILSK</sequence>
<dbReference type="Pfam" id="PF00691">
    <property type="entry name" value="OmpA"/>
    <property type="match status" value="2"/>
</dbReference>
<dbReference type="Gene3D" id="3.30.1330.60">
    <property type="entry name" value="OmpA-like domain"/>
    <property type="match status" value="2"/>
</dbReference>
<dbReference type="EMBL" id="FNEZ01000003">
    <property type="protein sequence ID" value="SDK06319.1"/>
    <property type="molecule type" value="Genomic_DNA"/>
</dbReference>
<dbReference type="PROSITE" id="PS51123">
    <property type="entry name" value="OMPA_2"/>
    <property type="match status" value="2"/>
</dbReference>
<dbReference type="PANTHER" id="PTHR30329">
    <property type="entry name" value="STATOR ELEMENT OF FLAGELLAR MOTOR COMPLEX"/>
    <property type="match status" value="1"/>
</dbReference>
<dbReference type="Proteomes" id="UP000199580">
    <property type="component" value="Unassembled WGS sequence"/>
</dbReference>
<evidence type="ECO:0000256" key="2">
    <source>
        <dbReference type="SAM" id="SignalP"/>
    </source>
</evidence>
<organism evidence="4 5">
    <name type="scientific">Flavobacterium noncentrifugens</name>
    <dbReference type="NCBI Taxonomy" id="1128970"/>
    <lineage>
        <taxon>Bacteria</taxon>
        <taxon>Pseudomonadati</taxon>
        <taxon>Bacteroidota</taxon>
        <taxon>Flavobacteriia</taxon>
        <taxon>Flavobacteriales</taxon>
        <taxon>Flavobacteriaceae</taxon>
        <taxon>Flavobacterium</taxon>
    </lineage>
</organism>
<accession>A0A1G8YU02</accession>
<evidence type="ECO:0000313" key="5">
    <source>
        <dbReference type="Proteomes" id="UP000199580"/>
    </source>
</evidence>
<feature type="domain" description="OmpA-like" evidence="3">
    <location>
        <begin position="144"/>
        <end position="261"/>
    </location>
</feature>
<dbReference type="InterPro" id="IPR050330">
    <property type="entry name" value="Bact_OuterMem_StrucFunc"/>
</dbReference>
<dbReference type="CDD" id="cd07185">
    <property type="entry name" value="OmpA_C-like"/>
    <property type="match status" value="1"/>
</dbReference>
<evidence type="ECO:0000313" key="4">
    <source>
        <dbReference type="EMBL" id="SDK06319.1"/>
    </source>
</evidence>
<dbReference type="OrthoDB" id="9782229at2"/>
<keyword evidence="1" id="KW-0472">Membrane</keyword>
<dbReference type="SUPFAM" id="SSF103088">
    <property type="entry name" value="OmpA-like"/>
    <property type="match status" value="2"/>
</dbReference>
<dbReference type="InterPro" id="IPR036737">
    <property type="entry name" value="OmpA-like_sf"/>
</dbReference>
<keyword evidence="2" id="KW-0732">Signal</keyword>
<proteinExistence type="predicted"/>
<gene>
    <name evidence="4" type="ORF">SAMN04487935_2478</name>
</gene>
<feature type="signal peptide" evidence="2">
    <location>
        <begin position="1"/>
        <end position="19"/>
    </location>
</feature>
<protein>
    <submittedName>
        <fullName evidence="4">OmpA family protein</fullName>
    </submittedName>
</protein>
<dbReference type="STRING" id="1128970.SAMN04487935_2478"/>
<dbReference type="PANTHER" id="PTHR30329:SF21">
    <property type="entry name" value="LIPOPROTEIN YIAD-RELATED"/>
    <property type="match status" value="1"/>
</dbReference>
<dbReference type="InterPro" id="IPR006665">
    <property type="entry name" value="OmpA-like"/>
</dbReference>
<keyword evidence="5" id="KW-1185">Reference proteome</keyword>
<dbReference type="AlphaFoldDB" id="A0A1G8YU02"/>
<evidence type="ECO:0000256" key="1">
    <source>
        <dbReference type="PROSITE-ProRule" id="PRU00473"/>
    </source>
</evidence>
<dbReference type="GO" id="GO:0016020">
    <property type="term" value="C:membrane"/>
    <property type="evidence" value="ECO:0007669"/>
    <property type="project" value="UniProtKB-UniRule"/>
</dbReference>
<dbReference type="RefSeq" id="WP_091395883.1">
    <property type="nucleotide sequence ID" value="NZ_BKAI01000006.1"/>
</dbReference>
<name>A0A1G8YU02_9FLAO</name>
<feature type="chain" id="PRO_5011644072" evidence="2">
    <location>
        <begin position="20"/>
        <end position="261"/>
    </location>
</feature>
<feature type="domain" description="OmpA-like" evidence="3">
    <location>
        <begin position="14"/>
        <end position="133"/>
    </location>
</feature>
<evidence type="ECO:0000259" key="3">
    <source>
        <dbReference type="PROSITE" id="PS51123"/>
    </source>
</evidence>
<reference evidence="4 5" key="1">
    <citation type="submission" date="2016-10" db="EMBL/GenBank/DDBJ databases">
        <authorList>
            <person name="de Groot N.N."/>
        </authorList>
    </citation>
    <scope>NUCLEOTIDE SEQUENCE [LARGE SCALE GENOMIC DNA]</scope>
    <source>
        <strain evidence="4 5">CGMCC 1.10076</strain>
    </source>
</reference>